<dbReference type="PANTHER" id="PTHR43433">
    <property type="entry name" value="HYDROLASE, ALPHA/BETA FOLD FAMILY PROTEIN"/>
    <property type="match status" value="1"/>
</dbReference>
<dbReference type="AlphaFoldDB" id="A0A164HHC6"/>
<evidence type="ECO:0000259" key="1">
    <source>
        <dbReference type="Pfam" id="PF00561"/>
    </source>
</evidence>
<dbReference type="PANTHER" id="PTHR43433:SF5">
    <property type="entry name" value="AB HYDROLASE-1 DOMAIN-CONTAINING PROTEIN"/>
    <property type="match status" value="1"/>
</dbReference>
<dbReference type="EMBL" id="LWGR01000021">
    <property type="protein sequence ID" value="KZM68514.1"/>
    <property type="molecule type" value="Genomic_DNA"/>
</dbReference>
<protein>
    <recommendedName>
        <fullName evidence="1">AB hydrolase-1 domain-containing protein</fullName>
    </recommendedName>
</protein>
<dbReference type="GO" id="GO:0046503">
    <property type="term" value="P:glycerolipid catabolic process"/>
    <property type="evidence" value="ECO:0007669"/>
    <property type="project" value="TreeGrafter"/>
</dbReference>
<gene>
    <name evidence="2" type="ORF">AWN90_11645</name>
</gene>
<comment type="caution">
    <text evidence="2">The sequence shown here is derived from an EMBL/GenBank/DDBJ whole genome shotgun (WGS) entry which is preliminary data.</text>
</comment>
<evidence type="ECO:0000313" key="3">
    <source>
        <dbReference type="Proteomes" id="UP000076512"/>
    </source>
</evidence>
<dbReference type="InterPro" id="IPR000073">
    <property type="entry name" value="AB_hydrolase_1"/>
</dbReference>
<dbReference type="InterPro" id="IPR050471">
    <property type="entry name" value="AB_hydrolase"/>
</dbReference>
<dbReference type="Pfam" id="PF00561">
    <property type="entry name" value="Abhydrolase_1"/>
    <property type="match status" value="1"/>
</dbReference>
<evidence type="ECO:0000313" key="2">
    <source>
        <dbReference type="EMBL" id="KZM68514.1"/>
    </source>
</evidence>
<sequence>MGSVRATTDVLEVPGAGLYYEVRGSGPALLLIPGAGGDAGVYDEVADLLADSFTVLTYDRRGNSRSTLRTSAETLSVADQSDDARRLIQALGSDPAYVMGSGAGAVIAFDLIARYPGVVRLLIAHDPGVLDVLPDAQAQRDRANQMTEFYLREGPAAAAEKLLAAVGAHRPDAAPMLNNELAQRLTSNPELTFVHETRMICSATTDIPALASAASRIVIAVGSSEPTSHPYRSGRIIAELTGATFVEVPGDHWTFLTAPTVFAESLREILTEPRRT</sequence>
<dbReference type="GO" id="GO:0004806">
    <property type="term" value="F:triacylglycerol lipase activity"/>
    <property type="evidence" value="ECO:0007669"/>
    <property type="project" value="TreeGrafter"/>
</dbReference>
<accession>A0A164HHC6</accession>
<organism evidence="2 3">
    <name type="scientific">Nocardia terpenica</name>
    <dbReference type="NCBI Taxonomy" id="455432"/>
    <lineage>
        <taxon>Bacteria</taxon>
        <taxon>Bacillati</taxon>
        <taxon>Actinomycetota</taxon>
        <taxon>Actinomycetes</taxon>
        <taxon>Mycobacteriales</taxon>
        <taxon>Nocardiaceae</taxon>
        <taxon>Nocardia</taxon>
    </lineage>
</organism>
<dbReference type="STRING" id="455432.AWN90_11645"/>
<dbReference type="Gene3D" id="3.40.50.1820">
    <property type="entry name" value="alpha/beta hydrolase"/>
    <property type="match status" value="1"/>
</dbReference>
<dbReference type="SUPFAM" id="SSF53474">
    <property type="entry name" value="alpha/beta-Hydrolases"/>
    <property type="match status" value="1"/>
</dbReference>
<reference evidence="2 3" key="1">
    <citation type="submission" date="2016-04" db="EMBL/GenBank/DDBJ databases">
        <authorList>
            <person name="Evans L.H."/>
            <person name="Alamgir A."/>
            <person name="Owens N."/>
            <person name="Weber N.D."/>
            <person name="Virtaneva K."/>
            <person name="Barbian K."/>
            <person name="Babar A."/>
            <person name="Rosenke K."/>
        </authorList>
    </citation>
    <scope>NUCLEOTIDE SEQUENCE [LARGE SCALE GENOMIC DNA]</scope>
    <source>
        <strain evidence="2 3">IFM 0406</strain>
    </source>
</reference>
<dbReference type="InterPro" id="IPR029058">
    <property type="entry name" value="AB_hydrolase_fold"/>
</dbReference>
<name>A0A164HHC6_9NOCA</name>
<feature type="domain" description="AB hydrolase-1" evidence="1">
    <location>
        <begin position="27"/>
        <end position="259"/>
    </location>
</feature>
<proteinExistence type="predicted"/>
<keyword evidence="3" id="KW-1185">Reference proteome</keyword>
<dbReference type="Proteomes" id="UP000076512">
    <property type="component" value="Unassembled WGS sequence"/>
</dbReference>